<accession>A0A397WQW2</accession>
<gene>
    <name evidence="2" type="ORF">BXU00_01720</name>
</gene>
<dbReference type="Proteomes" id="UP000266622">
    <property type="component" value="Unassembled WGS sequence"/>
</dbReference>
<evidence type="ECO:0000313" key="2">
    <source>
        <dbReference type="EMBL" id="RIB35463.1"/>
    </source>
</evidence>
<keyword evidence="1" id="KW-0472">Membrane</keyword>
<proteinExistence type="predicted"/>
<dbReference type="EMBL" id="MWMI01000002">
    <property type="protein sequence ID" value="RIB35463.1"/>
    <property type="molecule type" value="Genomic_DNA"/>
</dbReference>
<name>A0A397WQW2_9ARCH</name>
<dbReference type="AlphaFoldDB" id="A0A397WQW2"/>
<evidence type="ECO:0000256" key="1">
    <source>
        <dbReference type="SAM" id="Phobius"/>
    </source>
</evidence>
<comment type="caution">
    <text evidence="2">The sequence shown here is derived from an EMBL/GenBank/DDBJ whole genome shotgun (WGS) entry which is preliminary data.</text>
</comment>
<protein>
    <submittedName>
        <fullName evidence="2">Uncharacterized protein</fullName>
    </submittedName>
</protein>
<reference evidence="2 3" key="1">
    <citation type="journal article" date="2018" name="Syst. Appl. Microbiol.">
        <title>A new symbiotic nanoarchaeote (Candidatus Nanoclepta minutus) and its host (Zestosphaera tikiterensis gen. nov., sp. nov.) from a New Zealand hot spring.</title>
        <authorList>
            <person name="St John E."/>
            <person name="Liu Y."/>
            <person name="Podar M."/>
            <person name="Stott M.B."/>
            <person name="Meneghin J."/>
            <person name="Chen Z."/>
            <person name="Lagutin K."/>
            <person name="Mitchell K."/>
            <person name="Reysenbach A.L."/>
        </authorList>
    </citation>
    <scope>NUCLEOTIDE SEQUENCE [LARGE SCALE GENOMIC DNA]</scope>
    <source>
        <strain evidence="2">NZ3</strain>
    </source>
</reference>
<feature type="transmembrane region" description="Helical" evidence="1">
    <location>
        <begin position="7"/>
        <end position="28"/>
    </location>
</feature>
<keyword evidence="1" id="KW-1133">Transmembrane helix</keyword>
<keyword evidence="1" id="KW-0812">Transmembrane</keyword>
<organism evidence="2 3">
    <name type="scientific">Candidatus Nanoclepta minutus</name>
    <dbReference type="NCBI Taxonomy" id="1940235"/>
    <lineage>
        <taxon>Archaea</taxon>
        <taxon>Nanobdellota</taxon>
        <taxon>Candidatus Nanoclepta</taxon>
    </lineage>
</organism>
<sequence length="275" mass="31171">MRSQEQIVGYVLLGAVVLGVALTVYNYVVPLVQKSYVRNTLSSVESKLSDFADRISKTALDFGVSTFQLDIQNSYFEIDPDLIQLRIKIPIQYYSSIVKVPVNYDEYTYCPNDTFTISYSGKLCSDRSHINITISTGSFRIIDEISNKSVDLPLGNLNNVITSDYVFDIIYNGTHLRFLPRYPTGYYRTSPPCIINALQLGGEVSYEITCRPIVNMENGQCFWIRLSPYGVSATQITTKIPVVISYRRYYDNSYNSTVCSNNLVREIYVDISISS</sequence>
<evidence type="ECO:0000313" key="3">
    <source>
        <dbReference type="Proteomes" id="UP000266622"/>
    </source>
</evidence>